<feature type="transmembrane region" description="Helical" evidence="6">
    <location>
        <begin position="217"/>
        <end position="235"/>
    </location>
</feature>
<dbReference type="InterPro" id="IPR005828">
    <property type="entry name" value="MFS_sugar_transport-like"/>
</dbReference>
<keyword evidence="3 6" id="KW-1133">Transmembrane helix</keyword>
<protein>
    <submittedName>
        <fullName evidence="9">Organic cation transporter protein isoform X1</fullName>
    </submittedName>
</protein>
<feature type="transmembrane region" description="Helical" evidence="6">
    <location>
        <begin position="474"/>
        <end position="495"/>
    </location>
</feature>
<evidence type="ECO:0000256" key="3">
    <source>
        <dbReference type="ARBA" id="ARBA00022989"/>
    </source>
</evidence>
<feature type="transmembrane region" description="Helical" evidence="6">
    <location>
        <begin position="411"/>
        <end position="430"/>
    </location>
</feature>
<dbReference type="AlphaFoldDB" id="A0A1S3JKY3"/>
<feature type="transmembrane region" description="Helical" evidence="6">
    <location>
        <begin position="442"/>
        <end position="462"/>
    </location>
</feature>
<evidence type="ECO:0000256" key="5">
    <source>
        <dbReference type="SAM" id="MobiDB-lite"/>
    </source>
</evidence>
<keyword evidence="4 6" id="KW-0472">Membrane</keyword>
<evidence type="ECO:0000256" key="4">
    <source>
        <dbReference type="ARBA" id="ARBA00023136"/>
    </source>
</evidence>
<evidence type="ECO:0000313" key="9">
    <source>
        <dbReference type="RefSeq" id="XP_013411038.1"/>
    </source>
</evidence>
<dbReference type="InterPro" id="IPR036259">
    <property type="entry name" value="MFS_trans_sf"/>
</dbReference>
<sequence>MAARRRGVNRPLLEENDGEGSGTDLSEEEEEVIFNKNQERQPLVKDSDSSDTEISTGMHFDDILRHIGEFGKFQIIKYLILCISSISAGCHMMVAVFIQVLPKHRCMIPGLPNDTYAIQGAWHELLINETIPLGSKGDYFECSLYSNFSYTNATYSCDKWVYDKSVFTATFATDFGLANCGEKWKIATAQIVFMAGVLVGAFVMGALSDAIGRKPTLIISVLLQGVCGTAAAFAPEYYSFIVLRFFVGSATAGLFMTTFVLGMELVGPSKRMIAGISIEYFFAGGLIILTMVGYFLRDWRHIELAVSVPSFAYILYWWFVPESARWLLANGKEDKAEEILRQAAKVNGKVLPEKLFEQVAEDEEEHHGSILQIFRSPRTLVRTLIIFLNWCVVSMVYYGLSLNSGNLGGDIFLNFFLSGLVEFPAYCFCFCIDKVGRKGPHVFGMLLGGSACLCTIFVALYADPGDPNTRWFYIALSIVGKLGATMGFAIIYVWSAELYPTVLRNSLMGFSSTFARVGGMLAPVIANMVTFPGAIGRSAALIVFGAATVFVALLSILLPETAGRELPETIDDAEKVPFFSSAPKAGEDTEKSLPVEPKYTKKDFAYNNPVMEDKV</sequence>
<dbReference type="OrthoDB" id="6234367at2759"/>
<dbReference type="InterPro" id="IPR005829">
    <property type="entry name" value="Sugar_transporter_CS"/>
</dbReference>
<feature type="domain" description="Major facilitator superfamily (MFS) profile" evidence="7">
    <location>
        <begin position="144"/>
        <end position="563"/>
    </location>
</feature>
<dbReference type="Pfam" id="PF00083">
    <property type="entry name" value="Sugar_tr"/>
    <property type="match status" value="1"/>
</dbReference>
<dbReference type="CDD" id="cd17317">
    <property type="entry name" value="MFS_SLC22"/>
    <property type="match status" value="1"/>
</dbReference>
<proteinExistence type="predicted"/>
<comment type="subcellular location">
    <subcellularLocation>
        <location evidence="1">Membrane</location>
        <topology evidence="1">Multi-pass membrane protein</topology>
    </subcellularLocation>
</comment>
<dbReference type="GO" id="GO:0016020">
    <property type="term" value="C:membrane"/>
    <property type="evidence" value="ECO:0007669"/>
    <property type="project" value="UniProtKB-SubCell"/>
</dbReference>
<evidence type="ECO:0000256" key="2">
    <source>
        <dbReference type="ARBA" id="ARBA00022692"/>
    </source>
</evidence>
<gene>
    <name evidence="9" type="primary">LOC106174163</name>
</gene>
<feature type="transmembrane region" description="Helical" evidence="6">
    <location>
        <begin position="379"/>
        <end position="399"/>
    </location>
</feature>
<feature type="transmembrane region" description="Helical" evidence="6">
    <location>
        <begin position="186"/>
        <end position="205"/>
    </location>
</feature>
<reference evidence="9" key="1">
    <citation type="submission" date="2025-08" db="UniProtKB">
        <authorList>
            <consortium name="RefSeq"/>
        </authorList>
    </citation>
    <scope>IDENTIFICATION</scope>
    <source>
        <tissue evidence="9">Gonads</tissue>
    </source>
</reference>
<dbReference type="GO" id="GO:0022857">
    <property type="term" value="F:transmembrane transporter activity"/>
    <property type="evidence" value="ECO:0007669"/>
    <property type="project" value="InterPro"/>
</dbReference>
<dbReference type="InterPro" id="IPR020846">
    <property type="entry name" value="MFS_dom"/>
</dbReference>
<feature type="transmembrane region" description="Helical" evidence="6">
    <location>
        <begin position="538"/>
        <end position="558"/>
    </location>
</feature>
<dbReference type="Gene3D" id="1.20.1250.20">
    <property type="entry name" value="MFS general substrate transporter like domains"/>
    <property type="match status" value="1"/>
</dbReference>
<dbReference type="GeneID" id="106174163"/>
<evidence type="ECO:0000256" key="6">
    <source>
        <dbReference type="SAM" id="Phobius"/>
    </source>
</evidence>
<organism evidence="8 9">
    <name type="scientific">Lingula anatina</name>
    <name type="common">Brachiopod</name>
    <name type="synonym">Lingula unguis</name>
    <dbReference type="NCBI Taxonomy" id="7574"/>
    <lineage>
        <taxon>Eukaryota</taxon>
        <taxon>Metazoa</taxon>
        <taxon>Spiralia</taxon>
        <taxon>Lophotrochozoa</taxon>
        <taxon>Brachiopoda</taxon>
        <taxon>Linguliformea</taxon>
        <taxon>Lingulata</taxon>
        <taxon>Lingulida</taxon>
        <taxon>Linguloidea</taxon>
        <taxon>Lingulidae</taxon>
        <taxon>Lingula</taxon>
    </lineage>
</organism>
<evidence type="ECO:0000313" key="8">
    <source>
        <dbReference type="Proteomes" id="UP000085678"/>
    </source>
</evidence>
<dbReference type="PROSITE" id="PS50850">
    <property type="entry name" value="MFS"/>
    <property type="match status" value="1"/>
</dbReference>
<name>A0A1S3JKY3_LINAN</name>
<feature type="transmembrane region" description="Helical" evidence="6">
    <location>
        <begin position="78"/>
        <end position="101"/>
    </location>
</feature>
<dbReference type="RefSeq" id="XP_013411038.1">
    <property type="nucleotide sequence ID" value="XM_013555584.1"/>
</dbReference>
<evidence type="ECO:0000259" key="7">
    <source>
        <dbReference type="PROSITE" id="PS50850"/>
    </source>
</evidence>
<feature type="transmembrane region" description="Helical" evidence="6">
    <location>
        <begin position="273"/>
        <end position="296"/>
    </location>
</feature>
<feature type="region of interest" description="Disordered" evidence="5">
    <location>
        <begin position="1"/>
        <end position="52"/>
    </location>
</feature>
<keyword evidence="2 6" id="KW-0812">Transmembrane</keyword>
<dbReference type="PANTHER" id="PTHR24064">
    <property type="entry name" value="SOLUTE CARRIER FAMILY 22 MEMBER"/>
    <property type="match status" value="1"/>
</dbReference>
<keyword evidence="8" id="KW-1185">Reference proteome</keyword>
<feature type="transmembrane region" description="Helical" evidence="6">
    <location>
        <begin position="507"/>
        <end position="526"/>
    </location>
</feature>
<dbReference type="InParanoid" id="A0A1S3JKY3"/>
<dbReference type="SUPFAM" id="SSF103473">
    <property type="entry name" value="MFS general substrate transporter"/>
    <property type="match status" value="1"/>
</dbReference>
<accession>A0A1S3JKY3</accession>
<feature type="transmembrane region" description="Helical" evidence="6">
    <location>
        <begin position="241"/>
        <end position="261"/>
    </location>
</feature>
<dbReference type="KEGG" id="lak:106174163"/>
<feature type="transmembrane region" description="Helical" evidence="6">
    <location>
        <begin position="302"/>
        <end position="320"/>
    </location>
</feature>
<dbReference type="Proteomes" id="UP000085678">
    <property type="component" value="Unplaced"/>
</dbReference>
<feature type="compositionally biased region" description="Basic and acidic residues" evidence="5">
    <location>
        <begin position="37"/>
        <end position="48"/>
    </location>
</feature>
<dbReference type="PROSITE" id="PS00216">
    <property type="entry name" value="SUGAR_TRANSPORT_1"/>
    <property type="match status" value="1"/>
</dbReference>
<evidence type="ECO:0000256" key="1">
    <source>
        <dbReference type="ARBA" id="ARBA00004141"/>
    </source>
</evidence>